<proteinExistence type="predicted"/>
<gene>
    <name evidence="1" type="ORF">FLP30_05055</name>
</gene>
<reference evidence="1 2" key="1">
    <citation type="submission" date="2019-09" db="EMBL/GenBank/DDBJ databases">
        <title>Genome sequencing of strain KACC 21233.</title>
        <authorList>
            <person name="Heo J."/>
            <person name="Kim S.-J."/>
            <person name="Kim J.-S."/>
            <person name="Hong S.-B."/>
            <person name="Kwon S.-W."/>
        </authorList>
    </citation>
    <scope>NUCLEOTIDE SEQUENCE [LARGE SCALE GENOMIC DNA]</scope>
    <source>
        <strain evidence="1 2">KACC 21233</strain>
    </source>
</reference>
<dbReference type="Proteomes" id="UP000324536">
    <property type="component" value="Chromosome"/>
</dbReference>
<sequence length="134" mass="13891">MTEAQDGLVVYVVADAAGVRFLHDTGTALRVVHEFGSHGHEGTPGKLPAGATPADRDRDAFGRVVAEEMNGMVGKAAGFVLAAPAPVLHSIRSHLDKAATAKLLVGLSKDLGGIPAHDLRTHFDIPATGWVLPG</sequence>
<name>A0A5C1YMH4_9PROT</name>
<dbReference type="KEGG" id="acek:FLP30_05055"/>
<accession>A0A5C1YMH4</accession>
<dbReference type="OrthoDB" id="9812459at2"/>
<dbReference type="Pfam" id="PF10116">
    <property type="entry name" value="Host_attach"/>
    <property type="match status" value="1"/>
</dbReference>
<dbReference type="InterPro" id="IPR019291">
    <property type="entry name" value="Host_attachment_protein"/>
</dbReference>
<dbReference type="RefSeq" id="WP_149278860.1">
    <property type="nucleotide sequence ID" value="NZ_CP043506.1"/>
</dbReference>
<dbReference type="AlphaFoldDB" id="A0A5C1YMH4"/>
<evidence type="ECO:0000313" key="1">
    <source>
        <dbReference type="EMBL" id="QEO17181.1"/>
    </source>
</evidence>
<dbReference type="EMBL" id="CP043506">
    <property type="protein sequence ID" value="QEO17181.1"/>
    <property type="molecule type" value="Genomic_DNA"/>
</dbReference>
<protein>
    <submittedName>
        <fullName evidence="1">Host attachment protein</fullName>
    </submittedName>
</protein>
<organism evidence="1 2">
    <name type="scientific">Acetobacter vaccinii</name>
    <dbReference type="NCBI Taxonomy" id="2592655"/>
    <lineage>
        <taxon>Bacteria</taxon>
        <taxon>Pseudomonadati</taxon>
        <taxon>Pseudomonadota</taxon>
        <taxon>Alphaproteobacteria</taxon>
        <taxon>Acetobacterales</taxon>
        <taxon>Acetobacteraceae</taxon>
        <taxon>Acetobacter</taxon>
    </lineage>
</organism>
<evidence type="ECO:0000313" key="2">
    <source>
        <dbReference type="Proteomes" id="UP000324536"/>
    </source>
</evidence>
<keyword evidence="2" id="KW-1185">Reference proteome</keyword>